<dbReference type="InterPro" id="IPR050282">
    <property type="entry name" value="Cycloisomerase_2"/>
</dbReference>
<organism evidence="3 4">
    <name type="scientific">Roseateles albus</name>
    <dbReference type="NCBI Taxonomy" id="2987525"/>
    <lineage>
        <taxon>Bacteria</taxon>
        <taxon>Pseudomonadati</taxon>
        <taxon>Pseudomonadota</taxon>
        <taxon>Betaproteobacteria</taxon>
        <taxon>Burkholderiales</taxon>
        <taxon>Sphaerotilaceae</taxon>
        <taxon>Roseateles</taxon>
    </lineage>
</organism>
<name>A0ABT5KA73_9BURK</name>
<comment type="caution">
    <text evidence="3">The sequence shown here is derived from an EMBL/GenBank/DDBJ whole genome shotgun (WGS) entry which is preliminary data.</text>
</comment>
<keyword evidence="2" id="KW-0313">Glucose metabolism</keyword>
<dbReference type="InterPro" id="IPR015943">
    <property type="entry name" value="WD40/YVTN_repeat-like_dom_sf"/>
</dbReference>
<dbReference type="RefSeq" id="WP_273598896.1">
    <property type="nucleotide sequence ID" value="NZ_JAQQXT010000001.1"/>
</dbReference>
<gene>
    <name evidence="3" type="ORF">PRZ03_02685</name>
</gene>
<dbReference type="SUPFAM" id="SSF51004">
    <property type="entry name" value="C-terminal (heme d1) domain of cytochrome cd1-nitrite reductase"/>
    <property type="match status" value="1"/>
</dbReference>
<dbReference type="EMBL" id="JAQQXT010000001">
    <property type="protein sequence ID" value="MDC8770464.1"/>
    <property type="molecule type" value="Genomic_DNA"/>
</dbReference>
<evidence type="ECO:0000256" key="1">
    <source>
        <dbReference type="ARBA" id="ARBA00005564"/>
    </source>
</evidence>
<dbReference type="Proteomes" id="UP001221189">
    <property type="component" value="Unassembled WGS sequence"/>
</dbReference>
<dbReference type="Gene3D" id="2.130.10.10">
    <property type="entry name" value="YVTN repeat-like/Quinoprotein amine dehydrogenase"/>
    <property type="match status" value="1"/>
</dbReference>
<accession>A0ABT5KA73</accession>
<dbReference type="PANTHER" id="PTHR30344">
    <property type="entry name" value="6-PHOSPHOGLUCONOLACTONASE-RELATED"/>
    <property type="match status" value="1"/>
</dbReference>
<dbReference type="InterPro" id="IPR011048">
    <property type="entry name" value="Haem_d1_sf"/>
</dbReference>
<protein>
    <submittedName>
        <fullName evidence="3">Lactonase family protein</fullName>
    </submittedName>
</protein>
<dbReference type="InterPro" id="IPR019405">
    <property type="entry name" value="Lactonase_7-beta_prop"/>
</dbReference>
<evidence type="ECO:0000313" key="4">
    <source>
        <dbReference type="Proteomes" id="UP001221189"/>
    </source>
</evidence>
<keyword evidence="2" id="KW-0119">Carbohydrate metabolism</keyword>
<proteinExistence type="inferred from homology"/>
<evidence type="ECO:0000256" key="2">
    <source>
        <dbReference type="ARBA" id="ARBA00022526"/>
    </source>
</evidence>
<evidence type="ECO:0000313" key="3">
    <source>
        <dbReference type="EMBL" id="MDC8770464.1"/>
    </source>
</evidence>
<comment type="similarity">
    <text evidence="1">Belongs to the cycloisomerase 2 family.</text>
</comment>
<reference evidence="3 4" key="1">
    <citation type="submission" date="2022-10" db="EMBL/GenBank/DDBJ databases">
        <title>Paucibacter sp. hw1 Genome sequencing.</title>
        <authorList>
            <person name="Park S."/>
        </authorList>
    </citation>
    <scope>NUCLEOTIDE SEQUENCE [LARGE SCALE GENOMIC DNA]</scope>
    <source>
        <strain evidence="4">hw1</strain>
    </source>
</reference>
<keyword evidence="4" id="KW-1185">Reference proteome</keyword>
<dbReference type="Pfam" id="PF10282">
    <property type="entry name" value="Lactonase"/>
    <property type="match status" value="1"/>
</dbReference>
<sequence>MTVKPNANVHAYVGSYSPNGQGLYSFSQDPIDGALRPLGLHAGPPNPSWLCPAADGTRLYVANEFDGAAGGCGQLTAYAREGKSGALTLMQSVSSGGAAPAHLSLSFDQRFVFAANYGGGSVAVLPVAADGSLNEPLTVSRHAELFGAASSASQPAALAAPGSFAISGHDGGPHAHMAQLDPSGRFLLVSDLGLDLMISWRFDAASGQLTAPQSWRASSGAGPRHFAFHPQRAELCYVLNEEASTLACLHFDAQTGRLSTLAEVSSLPEGFKGSSFASDLRFSADGRFLYCLNRLHDSIAIFALAPDGSLALRGHEWTRGSYPRSFAFDPSGRFLYVCNQRSDHLAVFAVQAGDGGLAFTGQYVAVGSPAAICFVAV</sequence>
<dbReference type="PANTHER" id="PTHR30344:SF1">
    <property type="entry name" value="6-PHOSPHOGLUCONOLACTONASE"/>
    <property type="match status" value="1"/>
</dbReference>